<dbReference type="STRING" id="60547.GCA_000751215_06288"/>
<evidence type="ECO:0008006" key="3">
    <source>
        <dbReference type="Google" id="ProtNLM"/>
    </source>
</evidence>
<evidence type="ECO:0000313" key="2">
    <source>
        <dbReference type="Proteomes" id="UP000027466"/>
    </source>
</evidence>
<protein>
    <recommendedName>
        <fullName evidence="3">DUF1643 domain-containing protein</fullName>
    </recommendedName>
</protein>
<dbReference type="InterPro" id="IPR012441">
    <property type="entry name" value="DUF1643"/>
</dbReference>
<proteinExistence type="predicted"/>
<dbReference type="Pfam" id="PF07799">
    <property type="entry name" value="DUF1643"/>
    <property type="match status" value="1"/>
</dbReference>
<comment type="caution">
    <text evidence="1">The sequence shown here is derived from an EMBL/GenBank/DDBJ whole genome shotgun (WGS) entry which is preliminary data.</text>
</comment>
<accession>A0A069PG59</accession>
<reference evidence="1 2" key="1">
    <citation type="submission" date="2014-03" db="EMBL/GenBank/DDBJ databases">
        <title>Draft Genome Sequences of Four Burkholderia Strains.</title>
        <authorList>
            <person name="Liu X.Y."/>
            <person name="Li C.X."/>
            <person name="Xu J.H."/>
        </authorList>
    </citation>
    <scope>NUCLEOTIDE SEQUENCE [LARGE SCALE GENOMIC DNA]</scope>
    <source>
        <strain evidence="1 2">DSM 50014</strain>
    </source>
</reference>
<dbReference type="EMBL" id="JFHC01000058">
    <property type="protein sequence ID" value="KDR39492.1"/>
    <property type="molecule type" value="Genomic_DNA"/>
</dbReference>
<dbReference type="Proteomes" id="UP000027466">
    <property type="component" value="Unassembled WGS sequence"/>
</dbReference>
<evidence type="ECO:0000313" key="1">
    <source>
        <dbReference type="EMBL" id="KDR39492.1"/>
    </source>
</evidence>
<dbReference type="RefSeq" id="WP_035939372.1">
    <property type="nucleotide sequence ID" value="NZ_CADFFX010000001.1"/>
</dbReference>
<keyword evidence="2" id="KW-1185">Reference proteome</keyword>
<gene>
    <name evidence="1" type="ORF">BG61_31955</name>
</gene>
<name>A0A069PG59_9BURK</name>
<sequence length="167" mass="17930">MSAIISPCGQYRYSLSRPGCLMTAGEPHAMFLMLNPSTADATLDDPTIRRCRSFAAAWGMDGITVANLYALRSTDPAGLWLHADPIGPENDDHLYELAVTHGRVVCAWGANARADRVAAVVHLLRHAGAQLTCLGTTKSGAPRHPLYVRGDQPLMEFKAASTDKEGA</sequence>
<organism evidence="1 2">
    <name type="scientific">Caballeronia glathei</name>
    <dbReference type="NCBI Taxonomy" id="60547"/>
    <lineage>
        <taxon>Bacteria</taxon>
        <taxon>Pseudomonadati</taxon>
        <taxon>Pseudomonadota</taxon>
        <taxon>Betaproteobacteria</taxon>
        <taxon>Burkholderiales</taxon>
        <taxon>Burkholderiaceae</taxon>
        <taxon>Caballeronia</taxon>
    </lineage>
</organism>
<dbReference type="AlphaFoldDB" id="A0A069PG59"/>